<reference evidence="2 3" key="1">
    <citation type="submission" date="2020-02" db="EMBL/GenBank/DDBJ databases">
        <title>A chromosome-scale genome assembly of the black bullhead catfish (Ameiurus melas).</title>
        <authorList>
            <person name="Wen M."/>
            <person name="Zham M."/>
            <person name="Cabau C."/>
            <person name="Klopp C."/>
            <person name="Donnadieu C."/>
            <person name="Roques C."/>
            <person name="Bouchez O."/>
            <person name="Lampietro C."/>
            <person name="Jouanno E."/>
            <person name="Herpin A."/>
            <person name="Louis A."/>
            <person name="Berthelot C."/>
            <person name="Parey E."/>
            <person name="Roest-Crollius H."/>
            <person name="Braasch I."/>
            <person name="Postlethwait J."/>
            <person name="Robinson-Rechavi M."/>
            <person name="Echchiki A."/>
            <person name="Begum T."/>
            <person name="Montfort J."/>
            <person name="Schartl M."/>
            <person name="Bobe J."/>
            <person name="Guiguen Y."/>
        </authorList>
    </citation>
    <scope>NUCLEOTIDE SEQUENCE [LARGE SCALE GENOMIC DNA]</scope>
    <source>
        <strain evidence="2">M_S1</strain>
        <tissue evidence="2">Blood</tissue>
    </source>
</reference>
<evidence type="ECO:0000313" key="2">
    <source>
        <dbReference type="EMBL" id="KAF4092814.1"/>
    </source>
</evidence>
<keyword evidence="3" id="KW-1185">Reference proteome</keyword>
<sequence>MAWHTLVNPARREKGKEGQKESEERVKEDCKHLLGQRKEDHVGLSKNAHHM</sequence>
<dbReference type="EMBL" id="JAAGNN010000002">
    <property type="protein sequence ID" value="KAF4092814.1"/>
    <property type="molecule type" value="Genomic_DNA"/>
</dbReference>
<gene>
    <name evidence="2" type="ORF">AMELA_G00025550</name>
</gene>
<evidence type="ECO:0000313" key="3">
    <source>
        <dbReference type="Proteomes" id="UP000593565"/>
    </source>
</evidence>
<accession>A0A7J6BCJ7</accession>
<proteinExistence type="predicted"/>
<comment type="caution">
    <text evidence="2">The sequence shown here is derived from an EMBL/GenBank/DDBJ whole genome shotgun (WGS) entry which is preliminary data.</text>
</comment>
<evidence type="ECO:0000256" key="1">
    <source>
        <dbReference type="SAM" id="MobiDB-lite"/>
    </source>
</evidence>
<feature type="region of interest" description="Disordered" evidence="1">
    <location>
        <begin position="1"/>
        <end position="51"/>
    </location>
</feature>
<name>A0A7J6BCJ7_AMEME</name>
<protein>
    <submittedName>
        <fullName evidence="2">Uncharacterized protein</fullName>
    </submittedName>
</protein>
<feature type="compositionally biased region" description="Basic and acidic residues" evidence="1">
    <location>
        <begin position="10"/>
        <end position="43"/>
    </location>
</feature>
<organism evidence="2 3">
    <name type="scientific">Ameiurus melas</name>
    <name type="common">Black bullhead</name>
    <name type="synonym">Silurus melas</name>
    <dbReference type="NCBI Taxonomy" id="219545"/>
    <lineage>
        <taxon>Eukaryota</taxon>
        <taxon>Metazoa</taxon>
        <taxon>Chordata</taxon>
        <taxon>Craniata</taxon>
        <taxon>Vertebrata</taxon>
        <taxon>Euteleostomi</taxon>
        <taxon>Actinopterygii</taxon>
        <taxon>Neopterygii</taxon>
        <taxon>Teleostei</taxon>
        <taxon>Ostariophysi</taxon>
        <taxon>Siluriformes</taxon>
        <taxon>Ictaluridae</taxon>
        <taxon>Ameiurus</taxon>
    </lineage>
</organism>
<dbReference type="Proteomes" id="UP000593565">
    <property type="component" value="Unassembled WGS sequence"/>
</dbReference>
<dbReference type="AlphaFoldDB" id="A0A7J6BCJ7"/>